<dbReference type="GO" id="GO:0042144">
    <property type="term" value="P:vacuole fusion, non-autophagic"/>
    <property type="evidence" value="ECO:0007669"/>
    <property type="project" value="TreeGrafter"/>
</dbReference>
<dbReference type="Proteomes" id="UP000664521">
    <property type="component" value="Unassembled WGS sequence"/>
</dbReference>
<reference evidence="3" key="1">
    <citation type="submission" date="2021-03" db="EMBL/GenBank/DDBJ databases">
        <authorList>
            <person name="Tagirdzhanova G."/>
        </authorList>
    </citation>
    <scope>NUCLEOTIDE SEQUENCE</scope>
</reference>
<keyword evidence="2" id="KW-0732">Signal</keyword>
<organism evidence="3 4">
    <name type="scientific">Heterodermia speciosa</name>
    <dbReference type="NCBI Taxonomy" id="116794"/>
    <lineage>
        <taxon>Eukaryota</taxon>
        <taxon>Fungi</taxon>
        <taxon>Dikarya</taxon>
        <taxon>Ascomycota</taxon>
        <taxon>Pezizomycotina</taxon>
        <taxon>Lecanoromycetes</taxon>
        <taxon>OSLEUM clade</taxon>
        <taxon>Lecanoromycetidae</taxon>
        <taxon>Caliciales</taxon>
        <taxon>Physciaceae</taxon>
        <taxon>Heterodermia</taxon>
    </lineage>
</organism>
<evidence type="ECO:0000256" key="1">
    <source>
        <dbReference type="ARBA" id="ARBA00038069"/>
    </source>
</evidence>
<dbReference type="SUPFAM" id="SSF54897">
    <property type="entry name" value="Protease propeptides/inhibitors"/>
    <property type="match status" value="1"/>
</dbReference>
<evidence type="ECO:0000313" key="4">
    <source>
        <dbReference type="Proteomes" id="UP000664521"/>
    </source>
</evidence>
<dbReference type="PANTHER" id="PTHR28288:SF1">
    <property type="entry name" value="INHIBITOR I9 DOMAIN-CONTAINING PROTEIN"/>
    <property type="match status" value="1"/>
</dbReference>
<dbReference type="GO" id="GO:0004866">
    <property type="term" value="F:endopeptidase inhibitor activity"/>
    <property type="evidence" value="ECO:0007669"/>
    <property type="project" value="TreeGrafter"/>
</dbReference>
<evidence type="ECO:0008006" key="5">
    <source>
        <dbReference type="Google" id="ProtNLM"/>
    </source>
</evidence>
<name>A0A8H3G904_9LECA</name>
<evidence type="ECO:0000313" key="3">
    <source>
        <dbReference type="EMBL" id="CAF9935166.1"/>
    </source>
</evidence>
<dbReference type="InterPro" id="IPR037045">
    <property type="entry name" value="S8pro/Inhibitor_I9_sf"/>
</dbReference>
<evidence type="ECO:0000256" key="2">
    <source>
        <dbReference type="SAM" id="SignalP"/>
    </source>
</evidence>
<feature type="chain" id="PRO_5034689349" description="Inhibitor I9 domain-containing protein" evidence="2">
    <location>
        <begin position="20"/>
        <end position="96"/>
    </location>
</feature>
<dbReference type="PANTHER" id="PTHR28288">
    <property type="entry name" value="PROTEASE B INHIBITOR 2"/>
    <property type="match status" value="1"/>
</dbReference>
<comment type="similarity">
    <text evidence="1">Belongs to the protease inhibitor I9 family.</text>
</comment>
<sequence>MRLSVWPAILAASALGVGALSPERQVLITYPNDTPDSTMIEAKNVIEAAGGRVLHEFELLKGFIVKASTQVLDSVHTLSNEFQPYIEDDETVTIQK</sequence>
<dbReference type="InterPro" id="IPR052471">
    <property type="entry name" value="PBI_I9"/>
</dbReference>
<comment type="caution">
    <text evidence="3">The sequence shown here is derived from an EMBL/GenBank/DDBJ whole genome shotgun (WGS) entry which is preliminary data.</text>
</comment>
<dbReference type="AlphaFoldDB" id="A0A8H3G904"/>
<accession>A0A8H3G904</accession>
<dbReference type="EMBL" id="CAJPDS010000080">
    <property type="protein sequence ID" value="CAF9935166.1"/>
    <property type="molecule type" value="Genomic_DNA"/>
</dbReference>
<dbReference type="OrthoDB" id="3888684at2759"/>
<feature type="signal peptide" evidence="2">
    <location>
        <begin position="1"/>
        <end position="19"/>
    </location>
</feature>
<proteinExistence type="inferred from homology"/>
<gene>
    <name evidence="3" type="ORF">HETSPECPRED_009682</name>
</gene>
<protein>
    <recommendedName>
        <fullName evidence="5">Inhibitor I9 domain-containing protein</fullName>
    </recommendedName>
</protein>
<dbReference type="Gene3D" id="3.30.70.80">
    <property type="entry name" value="Peptidase S8 propeptide/proteinase inhibitor I9"/>
    <property type="match status" value="1"/>
</dbReference>
<keyword evidence="4" id="KW-1185">Reference proteome</keyword>